<evidence type="ECO:0000256" key="3">
    <source>
        <dbReference type="ARBA" id="ARBA00022490"/>
    </source>
</evidence>
<keyword evidence="4" id="KW-0805">Transcription regulation</keyword>
<dbReference type="InterPro" id="IPR001202">
    <property type="entry name" value="WW_dom"/>
</dbReference>
<keyword evidence="3" id="KW-0963">Cytoplasm</keyword>
<feature type="compositionally biased region" description="Low complexity" evidence="9">
    <location>
        <begin position="78"/>
        <end position="89"/>
    </location>
</feature>
<dbReference type="PROSITE" id="PS50020">
    <property type="entry name" value="WW_DOMAIN_2"/>
    <property type="match status" value="2"/>
</dbReference>
<dbReference type="InterPro" id="IPR051583">
    <property type="entry name" value="YAP1"/>
</dbReference>
<dbReference type="GO" id="GO:0045944">
    <property type="term" value="P:positive regulation of transcription by RNA polymerase II"/>
    <property type="evidence" value="ECO:0007669"/>
    <property type="project" value="TreeGrafter"/>
</dbReference>
<dbReference type="Pfam" id="PF00397">
    <property type="entry name" value="WW"/>
    <property type="match status" value="2"/>
</dbReference>
<feature type="domain" description="WW" evidence="10">
    <location>
        <begin position="244"/>
        <end position="277"/>
    </location>
</feature>
<dbReference type="CDD" id="cd00201">
    <property type="entry name" value="WW"/>
    <property type="match status" value="2"/>
</dbReference>
<dbReference type="Gene3D" id="6.20.430.10">
    <property type="match status" value="1"/>
</dbReference>
<dbReference type="FunFam" id="2.20.70.10:FF:000012">
    <property type="entry name" value="transcriptional coactivator YAP1 isoform X2"/>
    <property type="match status" value="1"/>
</dbReference>
<feature type="compositionally biased region" description="Polar residues" evidence="9">
    <location>
        <begin position="437"/>
        <end position="456"/>
    </location>
</feature>
<evidence type="ECO:0000256" key="8">
    <source>
        <dbReference type="ARBA" id="ARBA00038057"/>
    </source>
</evidence>
<dbReference type="PROSITE" id="PS01159">
    <property type="entry name" value="WW_DOMAIN_1"/>
    <property type="match status" value="1"/>
</dbReference>
<evidence type="ECO:0000256" key="9">
    <source>
        <dbReference type="SAM" id="MobiDB-lite"/>
    </source>
</evidence>
<evidence type="ECO:0000256" key="2">
    <source>
        <dbReference type="ARBA" id="ARBA00004496"/>
    </source>
</evidence>
<feature type="region of interest" description="Disordered" evidence="9">
    <location>
        <begin position="75"/>
        <end position="103"/>
    </location>
</feature>
<organism evidence="11 12">
    <name type="scientific">Anopheles atroparvus</name>
    <name type="common">European mosquito</name>
    <dbReference type="NCBI Taxonomy" id="41427"/>
    <lineage>
        <taxon>Eukaryota</taxon>
        <taxon>Metazoa</taxon>
        <taxon>Ecdysozoa</taxon>
        <taxon>Arthropoda</taxon>
        <taxon>Hexapoda</taxon>
        <taxon>Insecta</taxon>
        <taxon>Pterygota</taxon>
        <taxon>Neoptera</taxon>
        <taxon>Endopterygota</taxon>
        <taxon>Diptera</taxon>
        <taxon>Nematocera</taxon>
        <taxon>Culicoidea</taxon>
        <taxon>Culicidae</taxon>
        <taxon>Anophelinae</taxon>
        <taxon>Anopheles</taxon>
    </lineage>
</organism>
<dbReference type="GO" id="GO:0005737">
    <property type="term" value="C:cytoplasm"/>
    <property type="evidence" value="ECO:0007669"/>
    <property type="project" value="UniProtKB-SubCell"/>
</dbReference>
<reference evidence="11" key="1">
    <citation type="submission" date="2024-04" db="UniProtKB">
        <authorList>
            <consortium name="EnsemblMetazoa"/>
        </authorList>
    </citation>
    <scope>IDENTIFICATION</scope>
    <source>
        <strain evidence="11">EBRO</strain>
    </source>
</reference>
<evidence type="ECO:0000313" key="12">
    <source>
        <dbReference type="Proteomes" id="UP000075880"/>
    </source>
</evidence>
<dbReference type="Pfam" id="PF15238">
    <property type="entry name" value="TEADIR3"/>
    <property type="match status" value="1"/>
</dbReference>
<dbReference type="GO" id="GO:0035329">
    <property type="term" value="P:hippo signaling"/>
    <property type="evidence" value="ECO:0007669"/>
    <property type="project" value="TreeGrafter"/>
</dbReference>
<feature type="domain" description="WW" evidence="10">
    <location>
        <begin position="351"/>
        <end position="384"/>
    </location>
</feature>
<proteinExistence type="inferred from homology"/>
<comment type="similarity">
    <text evidence="8">Belongs to the YAP1 family.</text>
</comment>
<dbReference type="SMART" id="SM00456">
    <property type="entry name" value="WW"/>
    <property type="match status" value="2"/>
</dbReference>
<dbReference type="Proteomes" id="UP000075880">
    <property type="component" value="Unassembled WGS sequence"/>
</dbReference>
<sequence>MAFNTSGAGGSAAAAAAAAVASEENEPTGASKKKNLIILVDKDSNDKLNELFDKTLSNKLPLQIPYRMRKLPESFFMPPSSGSKSPSVSHSRENSADSAFGSGTTILGGVTGVTTGPNGLPIHHSRAHSSPASLGKIPVGMGGLGGGVVAAAVAAAAAAAAANGSGGGGGGGGGGGAGGSGAVNGSKANAAAVAAAQNAAAAGNDASSLGAAVLQQAALSKAAIQHLHSRGRSYDVSNLHANFGELPPGWEQAKTQDGRIYYINHNTRTTTWEDPRITAMQESLFQQQSSVETLFNTGSQTLLSPTISSPTPTNNVVFPDAIQMTNDTLAPPNAAAPASSMLPSGCGVDLGPLPEGWEEGITEKGERYYINHATRSTTWRDPRLSNQDWAVQEQTVRLYNLQLERERLRKRQQEIKSHMGDDPFLSGIADHTRQESGDSGLSESSMTQSMSNTPDFLSSIDDSMDGLSMTDNTMDTIAFGDNLDTTEGFMLDDPMLLEKIDAVTNLNLIDPTNSKTDNTLYDII</sequence>
<evidence type="ECO:0000256" key="1">
    <source>
        <dbReference type="ARBA" id="ARBA00004123"/>
    </source>
</evidence>
<evidence type="ECO:0000256" key="4">
    <source>
        <dbReference type="ARBA" id="ARBA00023015"/>
    </source>
</evidence>
<evidence type="ECO:0000259" key="10">
    <source>
        <dbReference type="PROSITE" id="PS50020"/>
    </source>
</evidence>
<protein>
    <recommendedName>
        <fullName evidence="10">WW domain-containing protein</fullName>
    </recommendedName>
</protein>
<evidence type="ECO:0000256" key="5">
    <source>
        <dbReference type="ARBA" id="ARBA00023159"/>
    </source>
</evidence>
<dbReference type="GO" id="GO:0005634">
    <property type="term" value="C:nucleus"/>
    <property type="evidence" value="ECO:0007669"/>
    <property type="project" value="UniProtKB-SubCell"/>
</dbReference>
<dbReference type="SUPFAM" id="SSF51045">
    <property type="entry name" value="WW domain"/>
    <property type="match status" value="2"/>
</dbReference>
<evidence type="ECO:0000256" key="6">
    <source>
        <dbReference type="ARBA" id="ARBA00023163"/>
    </source>
</evidence>
<accession>A0AAG5D7U3</accession>
<dbReference type="Gene3D" id="2.20.70.10">
    <property type="match status" value="2"/>
</dbReference>
<keyword evidence="7" id="KW-0539">Nucleus</keyword>
<feature type="region of interest" description="Disordered" evidence="9">
    <location>
        <begin position="417"/>
        <end position="464"/>
    </location>
</feature>
<dbReference type="GO" id="GO:0003713">
    <property type="term" value="F:transcription coactivator activity"/>
    <property type="evidence" value="ECO:0007669"/>
    <property type="project" value="TreeGrafter"/>
</dbReference>
<keyword evidence="5" id="KW-0010">Activator</keyword>
<dbReference type="PANTHER" id="PTHR17616:SF8">
    <property type="entry name" value="TRANSCRIPTIONAL COACTIVATOR YORKIE"/>
    <property type="match status" value="1"/>
</dbReference>
<dbReference type="FunFam" id="2.20.70.10:FF:000017">
    <property type="entry name" value="E3 ubiquitin-protein ligase"/>
    <property type="match status" value="1"/>
</dbReference>
<dbReference type="InterPro" id="IPR036020">
    <property type="entry name" value="WW_dom_sf"/>
</dbReference>
<evidence type="ECO:0000256" key="7">
    <source>
        <dbReference type="ARBA" id="ARBA00023242"/>
    </source>
</evidence>
<dbReference type="PRINTS" id="PR00403">
    <property type="entry name" value="WWDOMAIN"/>
</dbReference>
<name>A0AAG5D7U3_ANOAO</name>
<feature type="region of interest" description="Disordered" evidence="9">
    <location>
        <begin position="1"/>
        <end position="32"/>
    </location>
</feature>
<comment type="subcellular location">
    <subcellularLocation>
        <location evidence="2">Cytoplasm</location>
    </subcellularLocation>
    <subcellularLocation>
        <location evidence="1">Nucleus</location>
    </subcellularLocation>
</comment>
<dbReference type="InterPro" id="IPR053819">
    <property type="entry name" value="TEADIR3_omega_loop"/>
</dbReference>
<keyword evidence="6" id="KW-0804">Transcription</keyword>
<dbReference type="AlphaFoldDB" id="A0AAG5D7U3"/>
<keyword evidence="12" id="KW-1185">Reference proteome</keyword>
<feature type="compositionally biased region" description="Low complexity" evidence="9">
    <location>
        <begin position="11"/>
        <end position="22"/>
    </location>
</feature>
<evidence type="ECO:0000313" key="11">
    <source>
        <dbReference type="EnsemblMetazoa" id="ENSAATROPP006955"/>
    </source>
</evidence>
<dbReference type="PANTHER" id="PTHR17616">
    <property type="entry name" value="YES-ASSOCIATED PROTEIN YAP1 FAMILY MEMBER"/>
    <property type="match status" value="1"/>
</dbReference>
<dbReference type="EnsemblMetazoa" id="ENSAATROPT007751">
    <property type="protein sequence ID" value="ENSAATROPP006955"/>
    <property type="gene ID" value="ENSAATROPG006309"/>
</dbReference>